<dbReference type="GO" id="GO:0005829">
    <property type="term" value="C:cytosol"/>
    <property type="evidence" value="ECO:0007669"/>
    <property type="project" value="TreeGrafter"/>
</dbReference>
<evidence type="ECO:0000259" key="6">
    <source>
        <dbReference type="Pfam" id="PF01029"/>
    </source>
</evidence>
<organism evidence="7">
    <name type="scientific">hydrothermal vent metagenome</name>
    <dbReference type="NCBI Taxonomy" id="652676"/>
    <lineage>
        <taxon>unclassified sequences</taxon>
        <taxon>metagenomes</taxon>
        <taxon>ecological metagenomes</taxon>
    </lineage>
</organism>
<dbReference type="PANTHER" id="PTHR11078:SF3">
    <property type="entry name" value="ANTITERMINATION NUSB DOMAIN-CONTAINING PROTEIN"/>
    <property type="match status" value="1"/>
</dbReference>
<name>A0A1W1E1U8_9ZZZZ</name>
<dbReference type="InterPro" id="IPR006027">
    <property type="entry name" value="NusB_RsmB_TIM44"/>
</dbReference>
<comment type="similarity">
    <text evidence="1">Belongs to the NusB family.</text>
</comment>
<dbReference type="SUPFAM" id="SSF48013">
    <property type="entry name" value="NusB-like"/>
    <property type="match status" value="1"/>
</dbReference>
<keyword evidence="3" id="KW-0694">RNA-binding</keyword>
<dbReference type="AlphaFoldDB" id="A0A1W1E1U8"/>
<keyword evidence="4" id="KW-0805">Transcription regulation</keyword>
<dbReference type="GO" id="GO:0003723">
    <property type="term" value="F:RNA binding"/>
    <property type="evidence" value="ECO:0007669"/>
    <property type="project" value="UniProtKB-KW"/>
</dbReference>
<dbReference type="InterPro" id="IPR035926">
    <property type="entry name" value="NusB-like_sf"/>
</dbReference>
<keyword evidence="2" id="KW-0889">Transcription antitermination</keyword>
<keyword evidence="5" id="KW-0804">Transcription</keyword>
<evidence type="ECO:0000256" key="1">
    <source>
        <dbReference type="ARBA" id="ARBA00005952"/>
    </source>
</evidence>
<dbReference type="InterPro" id="IPR011605">
    <property type="entry name" value="NusB_fam"/>
</dbReference>
<dbReference type="HAMAP" id="MF_00073">
    <property type="entry name" value="NusB"/>
    <property type="match status" value="1"/>
</dbReference>
<evidence type="ECO:0000256" key="5">
    <source>
        <dbReference type="ARBA" id="ARBA00023163"/>
    </source>
</evidence>
<evidence type="ECO:0000313" key="7">
    <source>
        <dbReference type="EMBL" id="SFV87909.1"/>
    </source>
</evidence>
<feature type="domain" description="NusB/RsmB/TIM44" evidence="6">
    <location>
        <begin position="8"/>
        <end position="131"/>
    </location>
</feature>
<dbReference type="Gene3D" id="1.10.940.10">
    <property type="entry name" value="NusB-like"/>
    <property type="match status" value="1"/>
</dbReference>
<proteinExistence type="inferred from homology"/>
<dbReference type="GO" id="GO:0031564">
    <property type="term" value="P:transcription antitermination"/>
    <property type="evidence" value="ECO:0007669"/>
    <property type="project" value="UniProtKB-KW"/>
</dbReference>
<dbReference type="Pfam" id="PF01029">
    <property type="entry name" value="NusB"/>
    <property type="match status" value="1"/>
</dbReference>
<evidence type="ECO:0000256" key="2">
    <source>
        <dbReference type="ARBA" id="ARBA00022814"/>
    </source>
</evidence>
<sequence length="143" mass="16210">MSFTTPKHRSRERVVQALYQYTLSGGEVLQIEQQFLNQKKGKISKAFFSDLFINILKSRNELDELIAPTISRHTDELGAVEHAILYLGTYELKNSIEVPYKVVINEALEIAKTYGAEGAFKLINASLDKLAHTLREVEIKGQK</sequence>
<gene>
    <name evidence="7" type="ORF">MNB_SUP05-SYMBIONT-5-966</name>
</gene>
<accession>A0A1W1E1U8</accession>
<evidence type="ECO:0000256" key="3">
    <source>
        <dbReference type="ARBA" id="ARBA00022884"/>
    </source>
</evidence>
<evidence type="ECO:0000256" key="4">
    <source>
        <dbReference type="ARBA" id="ARBA00023015"/>
    </source>
</evidence>
<dbReference type="EMBL" id="FPHZ01000104">
    <property type="protein sequence ID" value="SFV87909.1"/>
    <property type="molecule type" value="Genomic_DNA"/>
</dbReference>
<protein>
    <submittedName>
        <fullName evidence="7">Transcription termination protein NusB</fullName>
    </submittedName>
</protein>
<dbReference type="PANTHER" id="PTHR11078">
    <property type="entry name" value="N UTILIZATION SUBSTANCE PROTEIN B-RELATED"/>
    <property type="match status" value="1"/>
</dbReference>
<reference evidence="7" key="1">
    <citation type="submission" date="2016-10" db="EMBL/GenBank/DDBJ databases">
        <authorList>
            <person name="de Groot N.N."/>
        </authorList>
    </citation>
    <scope>NUCLEOTIDE SEQUENCE</scope>
</reference>
<dbReference type="GO" id="GO:0006353">
    <property type="term" value="P:DNA-templated transcription termination"/>
    <property type="evidence" value="ECO:0007669"/>
    <property type="project" value="InterPro"/>
</dbReference>
<dbReference type="NCBIfam" id="TIGR01951">
    <property type="entry name" value="nusB"/>
    <property type="match status" value="1"/>
</dbReference>